<feature type="transmembrane region" description="Helical" evidence="1">
    <location>
        <begin position="185"/>
        <end position="207"/>
    </location>
</feature>
<dbReference type="AlphaFoldDB" id="A0AA51X5M4"/>
<dbReference type="InterPro" id="IPR050623">
    <property type="entry name" value="Glucan_succinyl_AcylTrfase"/>
</dbReference>
<evidence type="ECO:0000313" key="3">
    <source>
        <dbReference type="EMBL" id="WMS85811.1"/>
    </source>
</evidence>
<evidence type="ECO:0000256" key="1">
    <source>
        <dbReference type="SAM" id="Phobius"/>
    </source>
</evidence>
<organism evidence="3 4">
    <name type="scientific">Pleionea litopenaei</name>
    <dbReference type="NCBI Taxonomy" id="3070815"/>
    <lineage>
        <taxon>Bacteria</taxon>
        <taxon>Pseudomonadati</taxon>
        <taxon>Pseudomonadota</taxon>
        <taxon>Gammaproteobacteria</taxon>
        <taxon>Oceanospirillales</taxon>
        <taxon>Pleioneaceae</taxon>
        <taxon>Pleionea</taxon>
    </lineage>
</organism>
<dbReference type="Pfam" id="PF01757">
    <property type="entry name" value="Acyl_transf_3"/>
    <property type="match status" value="1"/>
</dbReference>
<keyword evidence="1" id="KW-0472">Membrane</keyword>
<feature type="transmembrane region" description="Helical" evidence="1">
    <location>
        <begin position="285"/>
        <end position="308"/>
    </location>
</feature>
<evidence type="ECO:0000313" key="4">
    <source>
        <dbReference type="Proteomes" id="UP001239782"/>
    </source>
</evidence>
<sequence length="398" mass="47052">MESIYPSRRHDIDWLRNLAFILLIFYHIGMYYVADWGWHIKSQYQSEGLQDVMILLNQWRMPLIFMISGMALSLVEERIRPFALLRLRFVRIFIPLVIGMYLIVAVQPYYEAVTQLGYSGSFTAFWWEYINPNTTLYPEHHHGPLGLLTWNHLWYLAYLWHYTLVYLVLRPFLRAIAKALSASNAPLYLIILLPLVPLVTYILWLYPKFPRTHALVDDWYTHAVYFTIFLYGYFLVKMPRVWETIIARRHYFLAFALLGYALIIAERHDLFSLDDQSIFDEWLTAFWISFNRWSWLLLVIGYAGAYLNKPSRWSSYLNEAVLPWYILHQSVIMVIAMQLAPFKFGGIIEPLLLSVFTFCLCAALYAVIRRVNLLRFCFGMKLSSNRARLENTLASSTR</sequence>
<accession>A0AA51X5M4</accession>
<feature type="transmembrane region" description="Helical" evidence="1">
    <location>
        <begin position="14"/>
        <end position="34"/>
    </location>
</feature>
<feature type="domain" description="Acyltransferase 3" evidence="2">
    <location>
        <begin position="10"/>
        <end position="365"/>
    </location>
</feature>
<feature type="transmembrane region" description="Helical" evidence="1">
    <location>
        <begin position="248"/>
        <end position="265"/>
    </location>
</feature>
<feature type="transmembrane region" description="Helical" evidence="1">
    <location>
        <begin position="219"/>
        <end position="236"/>
    </location>
</feature>
<evidence type="ECO:0000259" key="2">
    <source>
        <dbReference type="Pfam" id="PF01757"/>
    </source>
</evidence>
<keyword evidence="3" id="KW-0012">Acyltransferase</keyword>
<dbReference type="KEGG" id="plei:Q9312_11345"/>
<protein>
    <submittedName>
        <fullName evidence="3">Acyltransferase family protein</fullName>
    </submittedName>
</protein>
<feature type="transmembrane region" description="Helical" evidence="1">
    <location>
        <begin position="320"/>
        <end position="341"/>
    </location>
</feature>
<keyword evidence="4" id="KW-1185">Reference proteome</keyword>
<feature type="transmembrane region" description="Helical" evidence="1">
    <location>
        <begin position="87"/>
        <end position="110"/>
    </location>
</feature>
<dbReference type="PANTHER" id="PTHR36927">
    <property type="entry name" value="BLR4337 PROTEIN"/>
    <property type="match status" value="1"/>
</dbReference>
<name>A0AA51X5M4_9GAMM</name>
<dbReference type="RefSeq" id="WP_309200964.1">
    <property type="nucleotide sequence ID" value="NZ_CP133548.1"/>
</dbReference>
<dbReference type="PANTHER" id="PTHR36927:SF3">
    <property type="entry name" value="GLUCANS BIOSYNTHESIS PROTEIN C"/>
    <property type="match status" value="1"/>
</dbReference>
<gene>
    <name evidence="3" type="ORF">Q9312_11345</name>
</gene>
<feature type="transmembrane region" description="Helical" evidence="1">
    <location>
        <begin position="347"/>
        <end position="368"/>
    </location>
</feature>
<feature type="transmembrane region" description="Helical" evidence="1">
    <location>
        <begin position="54"/>
        <end position="75"/>
    </location>
</feature>
<keyword evidence="1" id="KW-1133">Transmembrane helix</keyword>
<proteinExistence type="predicted"/>
<keyword evidence="3" id="KW-0808">Transferase</keyword>
<dbReference type="Proteomes" id="UP001239782">
    <property type="component" value="Chromosome"/>
</dbReference>
<reference evidence="3 4" key="1">
    <citation type="submission" date="2023-08" db="EMBL/GenBank/DDBJ databases">
        <title>Pleionea litopenaei sp. nov., isolated from stomach of juvenile Litopenaeus vannamei.</title>
        <authorList>
            <person name="Rho A.M."/>
            <person name="Hwang C.Y."/>
        </authorList>
    </citation>
    <scope>NUCLEOTIDE SEQUENCE [LARGE SCALE GENOMIC DNA]</scope>
    <source>
        <strain evidence="3 4">HL-JVS1</strain>
    </source>
</reference>
<keyword evidence="1" id="KW-0812">Transmembrane</keyword>
<dbReference type="GO" id="GO:0016747">
    <property type="term" value="F:acyltransferase activity, transferring groups other than amino-acyl groups"/>
    <property type="evidence" value="ECO:0007669"/>
    <property type="project" value="InterPro"/>
</dbReference>
<dbReference type="InterPro" id="IPR002656">
    <property type="entry name" value="Acyl_transf_3_dom"/>
</dbReference>
<feature type="transmembrane region" description="Helical" evidence="1">
    <location>
        <begin position="153"/>
        <end position="173"/>
    </location>
</feature>
<dbReference type="EMBL" id="CP133548">
    <property type="protein sequence ID" value="WMS85811.1"/>
    <property type="molecule type" value="Genomic_DNA"/>
</dbReference>